<dbReference type="EMBL" id="CP022278">
    <property type="protein sequence ID" value="ASK26695.1"/>
    <property type="molecule type" value="Genomic_DNA"/>
</dbReference>
<gene>
    <name evidence="2" type="ORF">BG910_02090</name>
</gene>
<dbReference type="AlphaFoldDB" id="A0A220S0F2"/>
<protein>
    <recommendedName>
        <fullName evidence="4">Toxin-antitoxin system YwqK family antitoxin</fullName>
    </recommendedName>
</protein>
<dbReference type="SUPFAM" id="SSF82185">
    <property type="entry name" value="Histone H3 K4-specific methyltransferase SET7/9 N-terminal domain"/>
    <property type="match status" value="1"/>
</dbReference>
<evidence type="ECO:0000256" key="1">
    <source>
        <dbReference type="SAM" id="SignalP"/>
    </source>
</evidence>
<keyword evidence="3" id="KW-1185">Reference proteome</keyword>
<proteinExistence type="predicted"/>
<name>A0A220S0F2_9NEIS</name>
<evidence type="ECO:0000313" key="2">
    <source>
        <dbReference type="EMBL" id="ASK26695.1"/>
    </source>
</evidence>
<feature type="chain" id="PRO_5012871995" description="Toxin-antitoxin system YwqK family antitoxin" evidence="1">
    <location>
        <begin position="23"/>
        <end position="175"/>
    </location>
</feature>
<evidence type="ECO:0000313" key="3">
    <source>
        <dbReference type="Proteomes" id="UP000198238"/>
    </source>
</evidence>
<sequence>MKFHHLALATLTAVSLSGCFLANQVREKNKAECTANAANINNLPAGEQQRLIKKCGWKTQADAEMVARLCAAPVLQQPATPIQNGIVNERLPNGLVLQYKVKNGKPANTIDIYYPNGNLETHMKFRNSLANGWSQGYAPDGAKRTEFLYKKGRAVKYKTFRPDGSLNTKGSVDCQ</sequence>
<dbReference type="RefSeq" id="WP_089035416.1">
    <property type="nucleotide sequence ID" value="NZ_CP022278.1"/>
</dbReference>
<feature type="signal peptide" evidence="1">
    <location>
        <begin position="1"/>
        <end position="22"/>
    </location>
</feature>
<dbReference type="Gene3D" id="3.90.930.1">
    <property type="match status" value="1"/>
</dbReference>
<evidence type="ECO:0008006" key="4">
    <source>
        <dbReference type="Google" id="ProtNLM"/>
    </source>
</evidence>
<dbReference type="Proteomes" id="UP000198238">
    <property type="component" value="Chromosome"/>
</dbReference>
<accession>A0A220S0F2</accession>
<dbReference type="KEGG" id="nei:BG910_02090"/>
<reference evidence="2 3" key="1">
    <citation type="submission" date="2017-06" db="EMBL/GenBank/DDBJ databases">
        <title>Neisseria chenwenguii sp. nov., isolated from the intestinal contents of Tibetan Plateau Pika in Yushu, Qinghai Province, China.</title>
        <authorList>
            <person name="Zhang G."/>
        </authorList>
    </citation>
    <scope>NUCLEOTIDE SEQUENCE [LARGE SCALE GENOMIC DNA]</scope>
    <source>
        <strain evidence="2 3">10023</strain>
    </source>
</reference>
<organism evidence="2 3">
    <name type="scientific">Neisseria chenwenguii</name>
    <dbReference type="NCBI Taxonomy" id="1853278"/>
    <lineage>
        <taxon>Bacteria</taxon>
        <taxon>Pseudomonadati</taxon>
        <taxon>Pseudomonadota</taxon>
        <taxon>Betaproteobacteria</taxon>
        <taxon>Neisseriales</taxon>
        <taxon>Neisseriaceae</taxon>
        <taxon>Neisseria</taxon>
    </lineage>
</organism>
<keyword evidence="1" id="KW-0732">Signal</keyword>
<dbReference type="PROSITE" id="PS51257">
    <property type="entry name" value="PROKAR_LIPOPROTEIN"/>
    <property type="match status" value="1"/>
</dbReference>